<keyword evidence="3" id="KW-0597">Phosphoprotein</keyword>
<dbReference type="Gene3D" id="2.10.70.100">
    <property type="match status" value="2"/>
</dbReference>
<dbReference type="InterPro" id="IPR001610">
    <property type="entry name" value="PAC"/>
</dbReference>
<proteinExistence type="predicted"/>
<dbReference type="EC" id="2.7.13.3" evidence="2"/>
<dbReference type="EMBL" id="VTOW01000006">
    <property type="protein sequence ID" value="NKE73397.1"/>
    <property type="molecule type" value="Genomic_DNA"/>
</dbReference>
<dbReference type="NCBIfam" id="TIGR00229">
    <property type="entry name" value="sensory_box"/>
    <property type="match status" value="12"/>
</dbReference>
<evidence type="ECO:0000256" key="6">
    <source>
        <dbReference type="SAM" id="Coils"/>
    </source>
</evidence>
<comment type="caution">
    <text evidence="10">The sequence shown here is derived from an EMBL/GenBank/DDBJ whole genome shotgun (WGS) entry which is preliminary data.</text>
</comment>
<dbReference type="GO" id="GO:0046983">
    <property type="term" value="F:protein dimerization activity"/>
    <property type="evidence" value="ECO:0007669"/>
    <property type="project" value="InterPro"/>
</dbReference>
<feature type="domain" description="PAC" evidence="9">
    <location>
        <begin position="1440"/>
        <end position="1492"/>
    </location>
</feature>
<dbReference type="Pfam" id="PF08448">
    <property type="entry name" value="PAS_4"/>
    <property type="match status" value="3"/>
</dbReference>
<sequence length="1974" mass="225621">MSKELEQRVLDQTRELTAANEALRKETIERRRAEEALRLSEEQFRGAFDHAPIGMALLRPDGRWLTANPAFYRMLGYAEPELLEETFQSILHPEDLEAHLKGARQLLAGQINLFAVEERLFHKDGRIIWTHASVTVVRAAEGDPLYFVAQIQDISGSKRIQEALRESEERFRQLAENITEVFWMTNPDKNEILYVSPGYEKIWGRPRRSLCERPSEWLDAIHPDDRERIQNSAMTLQASGAYDEEYRIIRPDGSTRWIRDRAFPIKDTSGRVYRITGIAEDITERRQAEERIRFQANLLDVVEQAVIATDIAGVILYWNRFAEKLYGWSTGEVLGRNIMEITLSDLSLDQAGEIMNLLARGEGWSGEFLVRRRDGASFMAMVIDTPIRDDQGKLIGIIGVSFDVSERKRAEIERDHHAAQLQGLADASLAMNSAISLDETLKIVTDKTREIIGAHMSVTGMTINGKWEQAISAVSFSDKYEAFRHYDERPDGSGIYAMVCQANRPLRMTQAELEAHPRWRGYGKHAGAHPPLRGWLAAPLVGRDGKNIGLIQLSDKYEGEFTQQDEAILVQMAQLASNAIENARLYETLEKDIQNRKRTEERLREYEKAVEGLEEMIIVVDRDYRYLIANRAFLNYRGMEKEQLIGRFAPDLLGREVFEKIVKKKLDACFRGEVVKYEMNFSYPKLGERVLSLSYFPIEGPAGIDRVACVMQDITERKQAEEALRTSEERFRRYFELGLIGMAITSLEKGWIEVNDEICRILGYERRELLEMTWTEVTHPDDLDADFSHFNRMLSGEIDGYSMEKRFIRKDGQVIHAAISVKCLRRPDGSIDYMVGLLQDITERMQAEARLAYQANLLTHVGDAILATDHRLVLTAWNLAAERIYGWKAEEVLGRRVSDVIRSEWTDAQRSEALDVLIKTGTYHTEVIHTHKDGRKIDIQGYTIALRDEAGRITGYVSTNRDITERKRADEALRQSEEKYRTLFETMAQGVIYQDAAGKIVAANPAAERILGLTLDQLQGRTSFDPRWRAIREDGSDFPGKNHPAMVALRTGEAVIEVVIGVFHPKTETYRWISVNAVPQFRAGEDKPYQVYTVFSDITERKKAEETIRAAKEFSENLIQTANVMILSLDTEGRIDIFNKAAEKITGYTLSELKGKNWFETLVPRDRYPSVWEYFTQVVEGGMPKAFENPILTKTGEERYILWQNNQVKVDGKVVATISFGNDITERKKAEEALRAEHAFREAIEEAMPAGVMVVDSTGRQTYVNQSFCEMVGWSAEELNGAAPPFIFWPPEQIDRIKESFERHTRGRVKAGPVELIFRRRNEERFPVSLLVSSLVDHQGEPVGYLASVHDMSVLKTSQEKLERRERQLLQAQRLAHLGSWSWDLVSDTVTWSDELYPIFGVVPERFTPTYEGVVHLIHPDDRERFKQANRTALRGGRSFEVSFRVIRTEGAVRILHASGMVSLDPTGRPVSIVGVVQDITDIKQAEETLRESEERYRSLIANIPDAAWRVREDGQPIFISRNIEKIIGYTSEEICSGGFTLTFGRIHPEDRERVARAFKSLFSKNQKFDVEYRVQRKNGEWIWIHDRAVMTYQREGIRYADGIVSDITERKKSEEAVRKSEERFHLIARATNDAVWDWDLPTNTVWWNESFKTLFGYNEIEPGVESWSKRIHPEDKERVLAGTHAVVERGGQFWSAEYRFLRADGSYATILDRGYVVHVKDGKATRMIGAMMDITERKRAEDALTEYAKRLRSLSGQLLEAQETERRRIARELHDEIGQSLTAIKLQLHGSKRLSDRRMEECIQMVDQTLSQVRNLSLDLHPPELDELGLVATLRWHLDRQAHAANLISNFSADPLPARLPPDLEIACFRVAQEALTNVIRHAHAGEVSIELRQRENELHLTVEDDGEGFDVGAARSRAIQGTSLGLVGMQERAELAGGRLELDSAPGEGTQVRAIFQLADTAPKKQSKRRKR</sequence>
<dbReference type="InterPro" id="IPR003018">
    <property type="entry name" value="GAF"/>
</dbReference>
<feature type="coiled-coil region" evidence="6">
    <location>
        <begin position="2"/>
        <end position="43"/>
    </location>
</feature>
<feature type="domain" description="PAS" evidence="8">
    <location>
        <begin position="1111"/>
        <end position="1182"/>
    </location>
</feature>
<keyword evidence="6" id="KW-0175">Coiled coil</keyword>
<organism evidence="10 11">
    <name type="scientific">Candidatus Manganitrophus noduliformans</name>
    <dbReference type="NCBI Taxonomy" id="2606439"/>
    <lineage>
        <taxon>Bacteria</taxon>
        <taxon>Pseudomonadati</taxon>
        <taxon>Nitrospirota</taxon>
        <taxon>Nitrospiria</taxon>
        <taxon>Candidatus Troglogloeales</taxon>
        <taxon>Candidatus Manganitrophaceae</taxon>
        <taxon>Candidatus Manganitrophus</taxon>
    </lineage>
</organism>
<dbReference type="Pfam" id="PF13426">
    <property type="entry name" value="PAS_9"/>
    <property type="match status" value="2"/>
</dbReference>
<dbReference type="InterPro" id="IPR005467">
    <property type="entry name" value="His_kinase_dom"/>
</dbReference>
<feature type="domain" description="PAS" evidence="8">
    <location>
        <begin position="1493"/>
        <end position="1566"/>
    </location>
</feature>
<feature type="coiled-coil region" evidence="6">
    <location>
        <begin position="589"/>
        <end position="623"/>
    </location>
</feature>
<dbReference type="PANTHER" id="PTHR43304">
    <property type="entry name" value="PHYTOCHROME-LIKE PROTEIN CPH1"/>
    <property type="match status" value="1"/>
</dbReference>
<feature type="domain" description="PAS" evidence="8">
    <location>
        <begin position="1236"/>
        <end position="1308"/>
    </location>
</feature>
<accession>A0A7X6DU14</accession>
<dbReference type="PROSITE" id="PS50109">
    <property type="entry name" value="HIS_KIN"/>
    <property type="match status" value="1"/>
</dbReference>
<feature type="domain" description="PAS" evidence="8">
    <location>
        <begin position="1365"/>
        <end position="1437"/>
    </location>
</feature>
<dbReference type="SUPFAM" id="SSF55781">
    <property type="entry name" value="GAF domain-like"/>
    <property type="match status" value="1"/>
</dbReference>
<dbReference type="InterPro" id="IPR003594">
    <property type="entry name" value="HATPase_dom"/>
</dbReference>
<dbReference type="Pfam" id="PF07730">
    <property type="entry name" value="HisKA_3"/>
    <property type="match status" value="1"/>
</dbReference>
<feature type="domain" description="PAS" evidence="8">
    <location>
        <begin position="602"/>
        <end position="647"/>
    </location>
</feature>
<feature type="domain" description="PAC" evidence="9">
    <location>
        <begin position="675"/>
        <end position="726"/>
    </location>
</feature>
<dbReference type="InterPro" id="IPR011712">
    <property type="entry name" value="Sig_transdc_His_kin_sub3_dim/P"/>
</dbReference>
<feature type="domain" description="PAC" evidence="9">
    <location>
        <begin position="242"/>
        <end position="294"/>
    </location>
</feature>
<gene>
    <name evidence="10" type="ORF">MNODULE_21800</name>
</gene>
<dbReference type="GO" id="GO:0016020">
    <property type="term" value="C:membrane"/>
    <property type="evidence" value="ECO:0007669"/>
    <property type="project" value="InterPro"/>
</dbReference>
<keyword evidence="4" id="KW-0808">Transferase</keyword>
<keyword evidence="5" id="KW-0418">Kinase</keyword>
<dbReference type="PROSITE" id="PS50112">
    <property type="entry name" value="PAS"/>
    <property type="match status" value="12"/>
</dbReference>
<dbReference type="Pfam" id="PF02518">
    <property type="entry name" value="HATPase_c"/>
    <property type="match status" value="1"/>
</dbReference>
<dbReference type="InterPro" id="IPR000700">
    <property type="entry name" value="PAS-assoc_C"/>
</dbReference>
<dbReference type="Gene3D" id="3.30.450.20">
    <property type="entry name" value="PAS domain"/>
    <property type="match status" value="12"/>
</dbReference>
<feature type="domain" description="Histidine kinase" evidence="7">
    <location>
        <begin position="1871"/>
        <end position="1962"/>
    </location>
</feature>
<dbReference type="InterPro" id="IPR013655">
    <property type="entry name" value="PAS_fold_3"/>
</dbReference>
<feature type="domain" description="PAS" evidence="8">
    <location>
        <begin position="976"/>
        <end position="1024"/>
    </location>
</feature>
<feature type="domain" description="PAC" evidence="9">
    <location>
        <begin position="801"/>
        <end position="853"/>
    </location>
</feature>
<dbReference type="Pfam" id="PF13185">
    <property type="entry name" value="GAF_2"/>
    <property type="match status" value="1"/>
</dbReference>
<feature type="domain" description="PAS" evidence="8">
    <location>
        <begin position="40"/>
        <end position="110"/>
    </location>
</feature>
<dbReference type="GO" id="GO:0000155">
    <property type="term" value="F:phosphorelay sensor kinase activity"/>
    <property type="evidence" value="ECO:0007669"/>
    <property type="project" value="InterPro"/>
</dbReference>
<feature type="domain" description="PAS" evidence="8">
    <location>
        <begin position="298"/>
        <end position="341"/>
    </location>
</feature>
<comment type="catalytic activity">
    <reaction evidence="1">
        <text>ATP + protein L-histidine = ADP + protein N-phospho-L-histidine.</text>
        <dbReference type="EC" id="2.7.13.3"/>
    </reaction>
</comment>
<evidence type="ECO:0000313" key="11">
    <source>
        <dbReference type="Proteomes" id="UP000534783"/>
    </source>
</evidence>
<dbReference type="Pfam" id="PF08447">
    <property type="entry name" value="PAS_3"/>
    <property type="match status" value="6"/>
</dbReference>
<dbReference type="Gene3D" id="1.20.5.1930">
    <property type="match status" value="1"/>
</dbReference>
<dbReference type="InterPro" id="IPR035965">
    <property type="entry name" value="PAS-like_dom_sf"/>
</dbReference>
<dbReference type="Gene3D" id="3.30.450.40">
    <property type="match status" value="1"/>
</dbReference>
<dbReference type="CDD" id="cd00130">
    <property type="entry name" value="PAS"/>
    <property type="match status" value="12"/>
</dbReference>
<dbReference type="InterPro" id="IPR013656">
    <property type="entry name" value="PAS_4"/>
</dbReference>
<evidence type="ECO:0000256" key="3">
    <source>
        <dbReference type="ARBA" id="ARBA00022553"/>
    </source>
</evidence>
<feature type="domain" description="PAC" evidence="9">
    <location>
        <begin position="364"/>
        <end position="416"/>
    </location>
</feature>
<feature type="domain" description="PAS" evidence="8">
    <location>
        <begin position="1621"/>
        <end position="1691"/>
    </location>
</feature>
<dbReference type="SMART" id="SM00387">
    <property type="entry name" value="HATPase_c"/>
    <property type="match status" value="1"/>
</dbReference>
<evidence type="ECO:0000313" key="10">
    <source>
        <dbReference type="EMBL" id="NKE73397.1"/>
    </source>
</evidence>
<feature type="domain" description="PAC" evidence="9">
    <location>
        <begin position="923"/>
        <end position="975"/>
    </location>
</feature>
<evidence type="ECO:0000256" key="5">
    <source>
        <dbReference type="ARBA" id="ARBA00022777"/>
    </source>
</evidence>
<dbReference type="CDD" id="cd16917">
    <property type="entry name" value="HATPase_UhpB-NarQ-NarX-like"/>
    <property type="match status" value="1"/>
</dbReference>
<reference evidence="10 11" key="1">
    <citation type="journal article" date="2020" name="Nature">
        <title>Bacterial chemolithoautotrophy via manganese oxidation.</title>
        <authorList>
            <person name="Yu H."/>
            <person name="Leadbetter J.R."/>
        </authorList>
    </citation>
    <scope>NUCLEOTIDE SEQUENCE [LARGE SCALE GENOMIC DNA]</scope>
    <source>
        <strain evidence="10 11">Mn-1</strain>
    </source>
</reference>
<feature type="coiled-coil region" evidence="6">
    <location>
        <begin position="1476"/>
        <end position="1503"/>
    </location>
</feature>
<evidence type="ECO:0000256" key="2">
    <source>
        <dbReference type="ARBA" id="ARBA00012438"/>
    </source>
</evidence>
<name>A0A7X6DU14_9BACT</name>
<dbReference type="SUPFAM" id="SSF55874">
    <property type="entry name" value="ATPase domain of HSP90 chaperone/DNA topoisomerase II/histidine kinase"/>
    <property type="match status" value="1"/>
</dbReference>
<evidence type="ECO:0000259" key="9">
    <source>
        <dbReference type="PROSITE" id="PS50113"/>
    </source>
</evidence>
<evidence type="ECO:0000259" key="7">
    <source>
        <dbReference type="PROSITE" id="PS50109"/>
    </source>
</evidence>
<evidence type="ECO:0000256" key="4">
    <source>
        <dbReference type="ARBA" id="ARBA00022679"/>
    </source>
</evidence>
<dbReference type="Pfam" id="PF13188">
    <property type="entry name" value="PAS_8"/>
    <property type="match status" value="1"/>
</dbReference>
<dbReference type="SUPFAM" id="SSF55785">
    <property type="entry name" value="PYP-like sensor domain (PAS domain)"/>
    <property type="match status" value="12"/>
</dbReference>
<keyword evidence="11" id="KW-1185">Reference proteome</keyword>
<dbReference type="InterPro" id="IPR000014">
    <property type="entry name" value="PAS"/>
</dbReference>
<dbReference type="Proteomes" id="UP000534783">
    <property type="component" value="Unassembled WGS sequence"/>
</dbReference>
<feature type="domain" description="PAS" evidence="8">
    <location>
        <begin position="727"/>
        <end position="797"/>
    </location>
</feature>
<feature type="domain" description="PAC" evidence="9">
    <location>
        <begin position="1569"/>
        <end position="1620"/>
    </location>
</feature>
<feature type="domain" description="PAS" evidence="8">
    <location>
        <begin position="850"/>
        <end position="921"/>
    </location>
</feature>
<feature type="domain" description="PAC" evidence="9">
    <location>
        <begin position="1185"/>
        <end position="1236"/>
    </location>
</feature>
<protein>
    <recommendedName>
        <fullName evidence="2">histidine kinase</fullName>
        <ecNumber evidence="2">2.7.13.3</ecNumber>
    </recommendedName>
</protein>
<feature type="coiled-coil region" evidence="6">
    <location>
        <begin position="1738"/>
        <end position="1765"/>
    </location>
</feature>
<dbReference type="Gene3D" id="3.30.565.10">
    <property type="entry name" value="Histidine kinase-like ATPase, C-terminal domain"/>
    <property type="match status" value="1"/>
</dbReference>
<dbReference type="RefSeq" id="WP_168063346.1">
    <property type="nucleotide sequence ID" value="NZ_VTOW01000006.1"/>
</dbReference>
<dbReference type="SMART" id="SM00091">
    <property type="entry name" value="PAS"/>
    <property type="match status" value="12"/>
</dbReference>
<dbReference type="InterPro" id="IPR036890">
    <property type="entry name" value="HATPase_C_sf"/>
</dbReference>
<dbReference type="PANTHER" id="PTHR43304:SF1">
    <property type="entry name" value="PAC DOMAIN-CONTAINING PROTEIN"/>
    <property type="match status" value="1"/>
</dbReference>
<evidence type="ECO:0000259" key="8">
    <source>
        <dbReference type="PROSITE" id="PS50112"/>
    </source>
</evidence>
<dbReference type="SMART" id="SM00065">
    <property type="entry name" value="GAF"/>
    <property type="match status" value="1"/>
</dbReference>
<feature type="domain" description="PAC" evidence="9">
    <location>
        <begin position="1312"/>
        <end position="1364"/>
    </location>
</feature>
<feature type="domain" description="PAS" evidence="8">
    <location>
        <begin position="167"/>
        <end position="240"/>
    </location>
</feature>
<evidence type="ECO:0000256" key="1">
    <source>
        <dbReference type="ARBA" id="ARBA00000085"/>
    </source>
</evidence>
<dbReference type="PROSITE" id="PS50113">
    <property type="entry name" value="PAC"/>
    <property type="match status" value="11"/>
</dbReference>
<dbReference type="InterPro" id="IPR052162">
    <property type="entry name" value="Sensor_kinase/Photoreceptor"/>
</dbReference>
<feature type="domain" description="PAC" evidence="9">
    <location>
        <begin position="114"/>
        <end position="166"/>
    </location>
</feature>
<feature type="domain" description="PAC" evidence="9">
    <location>
        <begin position="1695"/>
        <end position="1747"/>
    </location>
</feature>
<dbReference type="InterPro" id="IPR029016">
    <property type="entry name" value="GAF-like_dom_sf"/>
</dbReference>
<dbReference type="SMART" id="SM00086">
    <property type="entry name" value="PAC"/>
    <property type="match status" value="11"/>
</dbReference>